<evidence type="ECO:0000313" key="3">
    <source>
        <dbReference type="Proteomes" id="UP000019241"/>
    </source>
</evidence>
<name>W7DM02_9LIST</name>
<sequence length="62" mass="7080">MGKENNKLSSIRYVLVGIYLLFMIVSIFTILAEMKWVTLILQIGALSTMLALVIQSYKSRQK</sequence>
<keyword evidence="1" id="KW-0812">Transmembrane</keyword>
<evidence type="ECO:0000313" key="2">
    <source>
        <dbReference type="EMBL" id="EUJ53007.1"/>
    </source>
</evidence>
<feature type="transmembrane region" description="Helical" evidence="1">
    <location>
        <begin position="12"/>
        <end position="30"/>
    </location>
</feature>
<feature type="transmembrane region" description="Helical" evidence="1">
    <location>
        <begin position="36"/>
        <end position="54"/>
    </location>
</feature>
<protein>
    <submittedName>
        <fullName evidence="2">Uncharacterized protein</fullName>
    </submittedName>
</protein>
<keyword evidence="1" id="KW-1133">Transmembrane helix</keyword>
<organism evidence="2 3">
    <name type="scientific">Listeria fleischmannii FSL S10-1203</name>
    <dbReference type="NCBI Taxonomy" id="1265822"/>
    <lineage>
        <taxon>Bacteria</taxon>
        <taxon>Bacillati</taxon>
        <taxon>Bacillota</taxon>
        <taxon>Bacilli</taxon>
        <taxon>Bacillales</taxon>
        <taxon>Listeriaceae</taxon>
        <taxon>Listeria</taxon>
    </lineage>
</organism>
<evidence type="ECO:0000256" key="1">
    <source>
        <dbReference type="SAM" id="Phobius"/>
    </source>
</evidence>
<dbReference type="EMBL" id="AODM01000040">
    <property type="protein sequence ID" value="EUJ53007.1"/>
    <property type="molecule type" value="Genomic_DNA"/>
</dbReference>
<reference evidence="2 3" key="1">
    <citation type="submission" date="2012-12" db="EMBL/GenBank/DDBJ databases">
        <title>Novel taxa of Listeriaceae from agricultural environments in the United States.</title>
        <authorList>
            <person name="den Bakker H.C."/>
            <person name="Allred A."/>
            <person name="Warchocki S."/>
            <person name="Wright E.M."/>
            <person name="Burrell A."/>
            <person name="Nightingale K.K."/>
            <person name="Kephart D."/>
            <person name="Wiedmann M."/>
        </authorList>
    </citation>
    <scope>NUCLEOTIDE SEQUENCE [LARGE SCALE GENOMIC DNA]</scope>
    <source>
        <strain evidence="2 3">FSL S10-1203</strain>
    </source>
</reference>
<gene>
    <name evidence="2" type="ORF">MCOL2_12127</name>
</gene>
<dbReference type="AlphaFoldDB" id="W7DM02"/>
<dbReference type="Proteomes" id="UP000019241">
    <property type="component" value="Unassembled WGS sequence"/>
</dbReference>
<keyword evidence="1" id="KW-0472">Membrane</keyword>
<accession>W7DM02</accession>
<comment type="caution">
    <text evidence="2">The sequence shown here is derived from an EMBL/GenBank/DDBJ whole genome shotgun (WGS) entry which is preliminary data.</text>
</comment>
<proteinExistence type="predicted"/>